<evidence type="ECO:0000256" key="1">
    <source>
        <dbReference type="SAM" id="SignalP"/>
    </source>
</evidence>
<feature type="chain" id="PRO_5009583926" description="DUF5667 domain-containing protein" evidence="1">
    <location>
        <begin position="26"/>
        <end position="242"/>
    </location>
</feature>
<name>A0A1G2PLU3_9BACT</name>
<dbReference type="EMBL" id="MHSS01000004">
    <property type="protein sequence ID" value="OHA48709.1"/>
    <property type="molecule type" value="Genomic_DNA"/>
</dbReference>
<sequence>MKRRIPFFIKTILLLALFGIGAAFASPQKNQDALDAQNATIDSEAALLQEEEALGAAATKSQQVREPFLASILNAVGAKGQNDTLIGTNDVAESEITSTIGSDATALQPTIQAQAIAEYIVATSNLGGDLAPNRMQSALSLASQGDKNILLDVAGGYRKLAEAFNKVAPPPELQQNHEATKVLLGRFAGFLENLSSLPATEIEGAWKSGERSAITQEAERLNQELRAIVTQYNVQLPVGTIP</sequence>
<evidence type="ECO:0000313" key="3">
    <source>
        <dbReference type="Proteomes" id="UP000177629"/>
    </source>
</evidence>
<proteinExistence type="predicted"/>
<feature type="signal peptide" evidence="1">
    <location>
        <begin position="1"/>
        <end position="25"/>
    </location>
</feature>
<reference evidence="2 3" key="1">
    <citation type="journal article" date="2016" name="Nat. Commun.">
        <title>Thousands of microbial genomes shed light on interconnected biogeochemical processes in an aquifer system.</title>
        <authorList>
            <person name="Anantharaman K."/>
            <person name="Brown C.T."/>
            <person name="Hug L.A."/>
            <person name="Sharon I."/>
            <person name="Castelle C.J."/>
            <person name="Probst A.J."/>
            <person name="Thomas B.C."/>
            <person name="Singh A."/>
            <person name="Wilkins M.J."/>
            <person name="Karaoz U."/>
            <person name="Brodie E.L."/>
            <person name="Williams K.H."/>
            <person name="Hubbard S.S."/>
            <person name="Banfield J.F."/>
        </authorList>
    </citation>
    <scope>NUCLEOTIDE SEQUENCE [LARGE SCALE GENOMIC DNA]</scope>
</reference>
<comment type="caution">
    <text evidence="2">The sequence shown here is derived from an EMBL/GenBank/DDBJ whole genome shotgun (WGS) entry which is preliminary data.</text>
</comment>
<dbReference type="AlphaFoldDB" id="A0A1G2PLU3"/>
<dbReference type="Proteomes" id="UP000177629">
    <property type="component" value="Unassembled WGS sequence"/>
</dbReference>
<evidence type="ECO:0008006" key="4">
    <source>
        <dbReference type="Google" id="ProtNLM"/>
    </source>
</evidence>
<dbReference type="STRING" id="1802362.A2806_01120"/>
<accession>A0A1G2PLU3</accession>
<protein>
    <recommendedName>
        <fullName evidence="4">DUF5667 domain-containing protein</fullName>
    </recommendedName>
</protein>
<keyword evidence="1" id="KW-0732">Signal</keyword>
<organism evidence="2 3">
    <name type="scientific">Candidatus Terrybacteria bacterium RIFCSPHIGHO2_01_FULL_48_17</name>
    <dbReference type="NCBI Taxonomy" id="1802362"/>
    <lineage>
        <taxon>Bacteria</taxon>
        <taxon>Candidatus Terryibacteriota</taxon>
    </lineage>
</organism>
<evidence type="ECO:0000313" key="2">
    <source>
        <dbReference type="EMBL" id="OHA48709.1"/>
    </source>
</evidence>
<gene>
    <name evidence="2" type="ORF">A2806_01120</name>
</gene>